<dbReference type="AlphaFoldDB" id="A0AAV7LSG3"/>
<dbReference type="EMBL" id="JANPWB010000015">
    <property type="protein sequence ID" value="KAJ1094486.1"/>
    <property type="molecule type" value="Genomic_DNA"/>
</dbReference>
<reference evidence="2" key="1">
    <citation type="journal article" date="2022" name="bioRxiv">
        <title>Sequencing and chromosome-scale assembly of the giantPleurodeles waltlgenome.</title>
        <authorList>
            <person name="Brown T."/>
            <person name="Elewa A."/>
            <person name="Iarovenko S."/>
            <person name="Subramanian E."/>
            <person name="Araus A.J."/>
            <person name="Petzold A."/>
            <person name="Susuki M."/>
            <person name="Suzuki K.-i.T."/>
            <person name="Hayashi T."/>
            <person name="Toyoda A."/>
            <person name="Oliveira C."/>
            <person name="Osipova E."/>
            <person name="Leigh N.D."/>
            <person name="Simon A."/>
            <person name="Yun M.H."/>
        </authorList>
    </citation>
    <scope>NUCLEOTIDE SEQUENCE</scope>
    <source>
        <strain evidence="2">20211129_DDA</strain>
        <tissue evidence="2">Liver</tissue>
    </source>
</reference>
<evidence type="ECO:0008006" key="4">
    <source>
        <dbReference type="Google" id="ProtNLM"/>
    </source>
</evidence>
<gene>
    <name evidence="2" type="ORF">NDU88_007559</name>
</gene>
<feature type="compositionally biased region" description="Low complexity" evidence="1">
    <location>
        <begin position="1"/>
        <end position="11"/>
    </location>
</feature>
<organism evidence="2 3">
    <name type="scientific">Pleurodeles waltl</name>
    <name type="common">Iberian ribbed newt</name>
    <dbReference type="NCBI Taxonomy" id="8319"/>
    <lineage>
        <taxon>Eukaryota</taxon>
        <taxon>Metazoa</taxon>
        <taxon>Chordata</taxon>
        <taxon>Craniata</taxon>
        <taxon>Vertebrata</taxon>
        <taxon>Euteleostomi</taxon>
        <taxon>Amphibia</taxon>
        <taxon>Batrachia</taxon>
        <taxon>Caudata</taxon>
        <taxon>Salamandroidea</taxon>
        <taxon>Salamandridae</taxon>
        <taxon>Pleurodelinae</taxon>
        <taxon>Pleurodeles</taxon>
    </lineage>
</organism>
<name>A0AAV7LSG3_PLEWA</name>
<feature type="region of interest" description="Disordered" evidence="1">
    <location>
        <begin position="1"/>
        <end position="75"/>
    </location>
</feature>
<dbReference type="Proteomes" id="UP001066276">
    <property type="component" value="Chromosome 11"/>
</dbReference>
<evidence type="ECO:0000256" key="1">
    <source>
        <dbReference type="SAM" id="MobiDB-lite"/>
    </source>
</evidence>
<comment type="caution">
    <text evidence="2">The sequence shown here is derived from an EMBL/GenBank/DDBJ whole genome shotgun (WGS) entry which is preliminary data.</text>
</comment>
<sequence>MRRGGARAAQGPGEGSQSPGISPPSRRAPTSPSGSPALVQIPVSGGDGGRGLLGRAPQPRQGPQPPGSFWGRQRQHERHRLHAVLCVGTSTTGFVRSARKNNIRCVLSDEAESVVGERMSECVLVVKDVTGINKVIIDPDVDVIIEGTKIKLLVDTGACLT</sequence>
<keyword evidence="3" id="KW-1185">Reference proteome</keyword>
<feature type="compositionally biased region" description="Low complexity" evidence="1">
    <location>
        <begin position="23"/>
        <end position="37"/>
    </location>
</feature>
<proteinExistence type="predicted"/>
<evidence type="ECO:0000313" key="3">
    <source>
        <dbReference type="Proteomes" id="UP001066276"/>
    </source>
</evidence>
<evidence type="ECO:0000313" key="2">
    <source>
        <dbReference type="EMBL" id="KAJ1094486.1"/>
    </source>
</evidence>
<protein>
    <recommendedName>
        <fullName evidence="4">Peptidase A2 domain-containing protein</fullName>
    </recommendedName>
</protein>
<accession>A0AAV7LSG3</accession>